<dbReference type="InterPro" id="IPR001901">
    <property type="entry name" value="Translocase_SecE/Sec61-g"/>
</dbReference>
<gene>
    <name evidence="9" type="primary">secE</name>
    <name evidence="9" type="ORF">ACFORF_01695</name>
</gene>
<keyword evidence="3 8" id="KW-0812">Transmembrane</keyword>
<protein>
    <submittedName>
        <fullName evidence="9">Preprotein translocase subunit SecE</fullName>
    </submittedName>
</protein>
<evidence type="ECO:0000256" key="5">
    <source>
        <dbReference type="ARBA" id="ARBA00022989"/>
    </source>
</evidence>
<proteinExistence type="predicted"/>
<dbReference type="InterPro" id="IPR038379">
    <property type="entry name" value="SecE_sf"/>
</dbReference>
<sequence>MKKKSVFGVLRDTTWPTPKQALKDFIAVIEYTAFFTVIIYLFDLLLSKGLVSLLSLF</sequence>
<name>A0ABV8CTJ7_9STRE</name>
<reference evidence="10" key="1">
    <citation type="journal article" date="2019" name="Int. J. Syst. Evol. Microbiol.">
        <title>The Global Catalogue of Microorganisms (GCM) 10K type strain sequencing project: providing services to taxonomists for standard genome sequencing and annotation.</title>
        <authorList>
            <consortium name="The Broad Institute Genomics Platform"/>
            <consortium name="The Broad Institute Genome Sequencing Center for Infectious Disease"/>
            <person name="Wu L."/>
            <person name="Ma J."/>
        </authorList>
    </citation>
    <scope>NUCLEOTIDE SEQUENCE [LARGE SCALE GENOMIC DNA]</scope>
    <source>
        <strain evidence="10">CCUG 67170</strain>
    </source>
</reference>
<evidence type="ECO:0000256" key="6">
    <source>
        <dbReference type="ARBA" id="ARBA00023010"/>
    </source>
</evidence>
<organism evidence="9 10">
    <name type="scientific">Streptococcus caprae</name>
    <dbReference type="NCBI Taxonomy" id="1640501"/>
    <lineage>
        <taxon>Bacteria</taxon>
        <taxon>Bacillati</taxon>
        <taxon>Bacillota</taxon>
        <taxon>Bacilli</taxon>
        <taxon>Lactobacillales</taxon>
        <taxon>Streptococcaceae</taxon>
        <taxon>Streptococcus</taxon>
    </lineage>
</organism>
<dbReference type="Pfam" id="PF00584">
    <property type="entry name" value="SecE"/>
    <property type="match status" value="1"/>
</dbReference>
<dbReference type="Proteomes" id="UP001595807">
    <property type="component" value="Unassembled WGS sequence"/>
</dbReference>
<keyword evidence="6" id="KW-0811">Translocation</keyword>
<keyword evidence="5 8" id="KW-1133">Transmembrane helix</keyword>
<dbReference type="InterPro" id="IPR005807">
    <property type="entry name" value="SecE_bac"/>
</dbReference>
<comment type="caution">
    <text evidence="9">The sequence shown here is derived from an EMBL/GenBank/DDBJ whole genome shotgun (WGS) entry which is preliminary data.</text>
</comment>
<feature type="transmembrane region" description="Helical" evidence="8">
    <location>
        <begin position="21"/>
        <end position="42"/>
    </location>
</feature>
<keyword evidence="10" id="KW-1185">Reference proteome</keyword>
<accession>A0ABV8CTJ7</accession>
<dbReference type="RefSeq" id="WP_380424791.1">
    <property type="nucleotide sequence ID" value="NZ_JBHRZV010000007.1"/>
</dbReference>
<comment type="subcellular location">
    <subcellularLocation>
        <location evidence="1">Membrane</location>
    </subcellularLocation>
</comment>
<evidence type="ECO:0000256" key="1">
    <source>
        <dbReference type="ARBA" id="ARBA00004370"/>
    </source>
</evidence>
<dbReference type="NCBIfam" id="TIGR00964">
    <property type="entry name" value="secE_bact"/>
    <property type="match status" value="1"/>
</dbReference>
<keyword evidence="2" id="KW-0813">Transport</keyword>
<keyword evidence="7 8" id="KW-0472">Membrane</keyword>
<evidence type="ECO:0000256" key="2">
    <source>
        <dbReference type="ARBA" id="ARBA00022448"/>
    </source>
</evidence>
<evidence type="ECO:0000313" key="9">
    <source>
        <dbReference type="EMBL" id="MFC3927348.1"/>
    </source>
</evidence>
<evidence type="ECO:0000256" key="7">
    <source>
        <dbReference type="ARBA" id="ARBA00023136"/>
    </source>
</evidence>
<evidence type="ECO:0000256" key="8">
    <source>
        <dbReference type="SAM" id="Phobius"/>
    </source>
</evidence>
<keyword evidence="4" id="KW-0653">Protein transport</keyword>
<dbReference type="Gene3D" id="1.20.5.1030">
    <property type="entry name" value="Preprotein translocase secy subunit"/>
    <property type="match status" value="1"/>
</dbReference>
<evidence type="ECO:0000313" key="10">
    <source>
        <dbReference type="Proteomes" id="UP001595807"/>
    </source>
</evidence>
<evidence type="ECO:0000256" key="3">
    <source>
        <dbReference type="ARBA" id="ARBA00022692"/>
    </source>
</evidence>
<evidence type="ECO:0000256" key="4">
    <source>
        <dbReference type="ARBA" id="ARBA00022927"/>
    </source>
</evidence>
<dbReference type="EMBL" id="JBHRZV010000007">
    <property type="protein sequence ID" value="MFC3927348.1"/>
    <property type="molecule type" value="Genomic_DNA"/>
</dbReference>